<name>A0AAN5CB80_9BILA</name>
<organism evidence="5 6">
    <name type="scientific">Pristionchus mayeri</name>
    <dbReference type="NCBI Taxonomy" id="1317129"/>
    <lineage>
        <taxon>Eukaryota</taxon>
        <taxon>Metazoa</taxon>
        <taxon>Ecdysozoa</taxon>
        <taxon>Nematoda</taxon>
        <taxon>Chromadorea</taxon>
        <taxon>Rhabditida</taxon>
        <taxon>Rhabditina</taxon>
        <taxon>Diplogasteromorpha</taxon>
        <taxon>Diplogasteroidea</taxon>
        <taxon>Neodiplogasteridae</taxon>
        <taxon>Pristionchus</taxon>
    </lineage>
</organism>
<dbReference type="Gene3D" id="1.10.565.10">
    <property type="entry name" value="Retinoid X Receptor"/>
    <property type="match status" value="1"/>
</dbReference>
<dbReference type="Proteomes" id="UP001328107">
    <property type="component" value="Unassembled WGS sequence"/>
</dbReference>
<dbReference type="SUPFAM" id="SSF48508">
    <property type="entry name" value="Nuclear receptor ligand-binding domain"/>
    <property type="match status" value="1"/>
</dbReference>
<proteinExistence type="predicted"/>
<protein>
    <recommendedName>
        <fullName evidence="4">NR LBD domain-containing protein</fullName>
    </recommendedName>
</protein>
<feature type="non-terminal residue" evidence="5">
    <location>
        <position position="164"/>
    </location>
</feature>
<evidence type="ECO:0000256" key="2">
    <source>
        <dbReference type="ARBA" id="ARBA00023163"/>
    </source>
</evidence>
<dbReference type="EMBL" id="BTRK01000002">
    <property type="protein sequence ID" value="GMR37685.1"/>
    <property type="molecule type" value="Genomic_DNA"/>
</dbReference>
<gene>
    <name evidence="5" type="ORF">PMAYCL1PPCAC_07880</name>
</gene>
<feature type="domain" description="NR LBD" evidence="4">
    <location>
        <begin position="1"/>
        <end position="164"/>
    </location>
</feature>
<evidence type="ECO:0000259" key="4">
    <source>
        <dbReference type="PROSITE" id="PS51843"/>
    </source>
</evidence>
<dbReference type="PROSITE" id="PS51843">
    <property type="entry name" value="NR_LBD"/>
    <property type="match status" value="1"/>
</dbReference>
<keyword evidence="2" id="KW-0804">Transcription</keyword>
<evidence type="ECO:0000313" key="6">
    <source>
        <dbReference type="Proteomes" id="UP001328107"/>
    </source>
</evidence>
<dbReference type="AlphaFoldDB" id="A0AAN5CB80"/>
<keyword evidence="1" id="KW-0805">Transcription regulation</keyword>
<keyword evidence="3" id="KW-0675">Receptor</keyword>
<evidence type="ECO:0000256" key="1">
    <source>
        <dbReference type="ARBA" id="ARBA00023015"/>
    </source>
</evidence>
<dbReference type="InterPro" id="IPR035500">
    <property type="entry name" value="NHR-like_dom_sf"/>
</dbReference>
<evidence type="ECO:0000256" key="3">
    <source>
        <dbReference type="ARBA" id="ARBA00023170"/>
    </source>
</evidence>
<evidence type="ECO:0000313" key="5">
    <source>
        <dbReference type="EMBL" id="GMR37685.1"/>
    </source>
</evidence>
<dbReference type="InterPro" id="IPR000536">
    <property type="entry name" value="Nucl_hrmn_rcpt_lig-bd"/>
</dbReference>
<comment type="caution">
    <text evidence="5">The sequence shown here is derived from an EMBL/GenBank/DDBJ whole genome shotgun (WGS) entry which is preliminary data.</text>
</comment>
<reference evidence="6" key="1">
    <citation type="submission" date="2022-10" db="EMBL/GenBank/DDBJ databases">
        <title>Genome assembly of Pristionchus species.</title>
        <authorList>
            <person name="Yoshida K."/>
            <person name="Sommer R.J."/>
        </authorList>
    </citation>
    <scope>NUCLEOTIDE SEQUENCE [LARGE SCALE GENOMIC DNA]</scope>
    <source>
        <strain evidence="6">RS5460</strain>
    </source>
</reference>
<sequence length="164" mass="19299">EHLRPLNVETFSGPCRPDLICVVENTRDLMLFRRLTAKSDKTLIVRYVLSVDYVLSGAFLTEKLGLEEEMLVLNDATFLKMKPLPMTGYEENARSHFKTKKEWETYKAFMPLFIRKWSEVIVPYCEMRLSFTEYALLKALTVYQMVHYRLSEDGKTLCSQHRNM</sequence>
<accession>A0AAN5CB80</accession>
<keyword evidence="6" id="KW-1185">Reference proteome</keyword>
<feature type="non-terminal residue" evidence="5">
    <location>
        <position position="1"/>
    </location>
</feature>
<dbReference type="Pfam" id="PF00104">
    <property type="entry name" value="Hormone_recep"/>
    <property type="match status" value="1"/>
</dbReference>